<organism evidence="8 9">
    <name type="scientific">Pedobacter hiemivivus</name>
    <dbReference type="NCBI Taxonomy" id="2530454"/>
    <lineage>
        <taxon>Bacteria</taxon>
        <taxon>Pseudomonadati</taxon>
        <taxon>Bacteroidota</taxon>
        <taxon>Sphingobacteriia</taxon>
        <taxon>Sphingobacteriales</taxon>
        <taxon>Sphingobacteriaceae</taxon>
        <taxon>Pedobacter</taxon>
    </lineage>
</organism>
<dbReference type="PANTHER" id="PTHR30294">
    <property type="entry name" value="MEMBRANE COMPONENT OF ABC TRANSPORTER YHHJ-RELATED"/>
    <property type="match status" value="1"/>
</dbReference>
<name>A0A4R0MUT4_9SPHI</name>
<keyword evidence="2" id="KW-1003">Cell membrane</keyword>
<protein>
    <submittedName>
        <fullName evidence="8">ABC transporter</fullName>
    </submittedName>
</protein>
<evidence type="ECO:0000259" key="7">
    <source>
        <dbReference type="Pfam" id="PF09822"/>
    </source>
</evidence>
<feature type="transmembrane region" description="Helical" evidence="6">
    <location>
        <begin position="114"/>
        <end position="138"/>
    </location>
</feature>
<evidence type="ECO:0000313" key="8">
    <source>
        <dbReference type="EMBL" id="TCC89952.1"/>
    </source>
</evidence>
<gene>
    <name evidence="8" type="ORF">EZ444_20490</name>
</gene>
<keyword evidence="4 6" id="KW-1133">Transmembrane helix</keyword>
<evidence type="ECO:0000256" key="2">
    <source>
        <dbReference type="ARBA" id="ARBA00022475"/>
    </source>
</evidence>
<dbReference type="GO" id="GO:0005886">
    <property type="term" value="C:plasma membrane"/>
    <property type="evidence" value="ECO:0007669"/>
    <property type="project" value="UniProtKB-SubCell"/>
</dbReference>
<feature type="transmembrane region" description="Helical" evidence="6">
    <location>
        <begin position="171"/>
        <end position="192"/>
    </location>
</feature>
<proteinExistence type="predicted"/>
<feature type="domain" description="ABC-type uncharacterised transport system" evidence="7">
    <location>
        <begin position="450"/>
        <end position="690"/>
    </location>
</feature>
<evidence type="ECO:0000256" key="5">
    <source>
        <dbReference type="ARBA" id="ARBA00023136"/>
    </source>
</evidence>
<comment type="subcellular location">
    <subcellularLocation>
        <location evidence="1">Cell membrane</location>
        <topology evidence="1">Multi-pass membrane protein</topology>
    </subcellularLocation>
</comment>
<dbReference type="PANTHER" id="PTHR30294:SF29">
    <property type="entry name" value="MULTIDRUG ABC TRANSPORTER PERMEASE YBHS-RELATED"/>
    <property type="match status" value="1"/>
</dbReference>
<accession>A0A4R0MUT4</accession>
<keyword evidence="9" id="KW-1185">Reference proteome</keyword>
<dbReference type="RefSeq" id="WP_131611019.1">
    <property type="nucleotide sequence ID" value="NZ_SJSM01000017.1"/>
</dbReference>
<dbReference type="InterPro" id="IPR019196">
    <property type="entry name" value="ABC_transp_unknown"/>
</dbReference>
<evidence type="ECO:0000256" key="6">
    <source>
        <dbReference type="SAM" id="Phobius"/>
    </source>
</evidence>
<dbReference type="InterPro" id="IPR051449">
    <property type="entry name" value="ABC-2_transporter_component"/>
</dbReference>
<keyword evidence="3 6" id="KW-0812">Transmembrane</keyword>
<comment type="caution">
    <text evidence="8">The sequence shown here is derived from an EMBL/GenBank/DDBJ whole genome shotgun (WGS) entry which is preliminary data.</text>
</comment>
<evidence type="ECO:0000256" key="3">
    <source>
        <dbReference type="ARBA" id="ARBA00022692"/>
    </source>
</evidence>
<feature type="transmembrane region" description="Helical" evidence="6">
    <location>
        <begin position="228"/>
        <end position="247"/>
    </location>
</feature>
<keyword evidence="5 6" id="KW-0472">Membrane</keyword>
<dbReference type="GO" id="GO:0140359">
    <property type="term" value="F:ABC-type transporter activity"/>
    <property type="evidence" value="ECO:0007669"/>
    <property type="project" value="InterPro"/>
</dbReference>
<dbReference type="Pfam" id="PF09822">
    <property type="entry name" value="ABC_transp_aux"/>
    <property type="match status" value="1"/>
</dbReference>
<feature type="transmembrane region" description="Helical" evidence="6">
    <location>
        <begin position="144"/>
        <end position="164"/>
    </location>
</feature>
<dbReference type="Pfam" id="PF12679">
    <property type="entry name" value="ABC2_membrane_2"/>
    <property type="match status" value="1"/>
</dbReference>
<feature type="transmembrane region" description="Helical" evidence="6">
    <location>
        <begin position="734"/>
        <end position="758"/>
    </location>
</feature>
<evidence type="ECO:0000313" key="9">
    <source>
        <dbReference type="Proteomes" id="UP000291117"/>
    </source>
</evidence>
<evidence type="ECO:0000256" key="4">
    <source>
        <dbReference type="ARBA" id="ARBA00022989"/>
    </source>
</evidence>
<feature type="transmembrane region" description="Helical" evidence="6">
    <location>
        <begin position="259"/>
        <end position="277"/>
    </location>
</feature>
<evidence type="ECO:0000256" key="1">
    <source>
        <dbReference type="ARBA" id="ARBA00004651"/>
    </source>
</evidence>
<feature type="transmembrane region" description="Helical" evidence="6">
    <location>
        <begin position="12"/>
        <end position="38"/>
    </location>
</feature>
<dbReference type="EMBL" id="SJSM01000017">
    <property type="protein sequence ID" value="TCC89952.1"/>
    <property type="molecule type" value="Genomic_DNA"/>
</dbReference>
<sequence>MKTIYKIARTELQVLFYSPVAWLILVIFSFQVCMGFTGTYDFLVRLQSINTPLSSVTINTFGGWAGVFTKVQSYLYLYMPLLTMGIMSRELSSGSIKLFYSSPVTNTQIILGKYLSLMIFGLVLIGVLGILAIFSIFTVDNVDIPYLLTGLLGLYLLTCAYAAIGLFMSSLTSYSVVAALGTLCIFALLGYVKDVGQSIEFVRDVTYWLAITGRSSTFISGMITSEDVLYFIIVIVLFLGFTIIKLHASRQKTSWMLTLAKYAGVFFMAMFIGYLSAMPSLKVYYDATRTKENTLTKSSQEVMAKLTGGFSIHTYSNMLDPTGYTALPISYKNDVENFEQYIRFKPDIKMDYKYYHHHSENPQLDRMYPKLNDAQRLDTLIKFNQWNFEISPYSAISGKVNLEPENFRFVRVLERENGQKTFLRLYDDMRRQPSEAEITAAIKRLVMDLPKVGFLTGHGERESNGKTDRGYNMVAQEKTFRYSMINQGFDFAEIKLDKPVSDNIRILVIAEPKLVLTAEEQKNLNQYIAHGGNLLIAGEPGRQTQMNAITEQLGVQFLPGRLVSPNPKLASDLLVSKITKEAADFSFYLENSKKREEVITMPSTSALAYTSDKGFNVIPLLRTDSTGSWNEVETTDFIDQKEKLNPAAGEVEQSYPTVLALSRKVNGKDQRILITGDADWLSNGELGMKRNEVQAANFLLVAGSFFWLSNGEVPIDMRRDTPSDRSLSIGTKGWAFFGVFFKWGFPALLIAAGLVILIRRRGR</sequence>
<dbReference type="AlphaFoldDB" id="A0A4R0MUT4"/>
<dbReference type="OrthoDB" id="609779at2"/>
<dbReference type="Proteomes" id="UP000291117">
    <property type="component" value="Unassembled WGS sequence"/>
</dbReference>
<reference evidence="8 9" key="1">
    <citation type="submission" date="2019-02" db="EMBL/GenBank/DDBJ databases">
        <title>Pedobacter sp. RP-3-8 sp. nov., isolated from Arctic soil.</title>
        <authorList>
            <person name="Dahal R.H."/>
        </authorList>
    </citation>
    <scope>NUCLEOTIDE SEQUENCE [LARGE SCALE GENOMIC DNA]</scope>
    <source>
        <strain evidence="8 9">RP-3-8</strain>
    </source>
</reference>